<feature type="compositionally biased region" description="Polar residues" evidence="1">
    <location>
        <begin position="323"/>
        <end position="334"/>
    </location>
</feature>
<feature type="compositionally biased region" description="Acidic residues" evidence="1">
    <location>
        <begin position="544"/>
        <end position="564"/>
    </location>
</feature>
<evidence type="ECO:0000256" key="1">
    <source>
        <dbReference type="SAM" id="MobiDB-lite"/>
    </source>
</evidence>
<dbReference type="PANTHER" id="PTHR34706">
    <property type="entry name" value="SLR1338 PROTEIN"/>
    <property type="match status" value="1"/>
</dbReference>
<feature type="compositionally biased region" description="Basic and acidic residues" evidence="1">
    <location>
        <begin position="678"/>
        <end position="690"/>
    </location>
</feature>
<keyword evidence="3" id="KW-1185">Reference proteome</keyword>
<dbReference type="AlphaFoldDB" id="A0A2T3ZBS0"/>
<feature type="compositionally biased region" description="Acidic residues" evidence="1">
    <location>
        <begin position="491"/>
        <end position="507"/>
    </location>
</feature>
<feature type="compositionally biased region" description="Basic and acidic residues" evidence="1">
    <location>
        <begin position="582"/>
        <end position="606"/>
    </location>
</feature>
<feature type="region of interest" description="Disordered" evidence="1">
    <location>
        <begin position="674"/>
        <end position="699"/>
    </location>
</feature>
<evidence type="ECO:0000313" key="2">
    <source>
        <dbReference type="EMBL" id="PTB42249.1"/>
    </source>
</evidence>
<gene>
    <name evidence="2" type="ORF">M441DRAFT_57030</name>
</gene>
<dbReference type="OrthoDB" id="2142040at2759"/>
<dbReference type="STRING" id="1042311.A0A2T3ZBS0"/>
<feature type="compositionally biased region" description="Basic and acidic residues" evidence="1">
    <location>
        <begin position="475"/>
        <end position="490"/>
    </location>
</feature>
<evidence type="ECO:0000313" key="3">
    <source>
        <dbReference type="Proteomes" id="UP000240493"/>
    </source>
</evidence>
<accession>A0A2T3ZBS0</accession>
<reference evidence="2 3" key="1">
    <citation type="submission" date="2016-07" db="EMBL/GenBank/DDBJ databases">
        <title>Multiple horizontal gene transfer events from other fungi enriched the ability of initially mycotrophic Trichoderma (Ascomycota) to feed on dead plant biomass.</title>
        <authorList>
            <consortium name="DOE Joint Genome Institute"/>
            <person name="Aerts A."/>
            <person name="Atanasova L."/>
            <person name="Chenthamara K."/>
            <person name="Zhang J."/>
            <person name="Grujic M."/>
            <person name="Henrissat B."/>
            <person name="Kuo A."/>
            <person name="Salamov A."/>
            <person name="Lipzen A."/>
            <person name="Labutti K."/>
            <person name="Barry K."/>
            <person name="Miao Y."/>
            <person name="Rahimi M.J."/>
            <person name="Shen Q."/>
            <person name="Grigoriev I.V."/>
            <person name="Kubicek C.P."/>
            <person name="Druzhinina I.S."/>
        </authorList>
    </citation>
    <scope>NUCLEOTIDE SEQUENCE [LARGE SCALE GENOMIC DNA]</scope>
    <source>
        <strain evidence="2 3">CBS 433.97</strain>
    </source>
</reference>
<organism evidence="2 3">
    <name type="scientific">Trichoderma asperellum (strain ATCC 204424 / CBS 433.97 / NBRC 101777)</name>
    <dbReference type="NCBI Taxonomy" id="1042311"/>
    <lineage>
        <taxon>Eukaryota</taxon>
        <taxon>Fungi</taxon>
        <taxon>Dikarya</taxon>
        <taxon>Ascomycota</taxon>
        <taxon>Pezizomycotina</taxon>
        <taxon>Sordariomycetes</taxon>
        <taxon>Hypocreomycetidae</taxon>
        <taxon>Hypocreales</taxon>
        <taxon>Hypocreaceae</taxon>
        <taxon>Trichoderma</taxon>
    </lineage>
</organism>
<feature type="region of interest" description="Disordered" evidence="1">
    <location>
        <begin position="414"/>
        <end position="619"/>
    </location>
</feature>
<feature type="region of interest" description="Disordered" evidence="1">
    <location>
        <begin position="318"/>
        <end position="339"/>
    </location>
</feature>
<protein>
    <recommendedName>
        <fullName evidence="4">VWFA domain-containing protein</fullName>
    </recommendedName>
</protein>
<feature type="compositionally biased region" description="Basic and acidic residues" evidence="1">
    <location>
        <begin position="422"/>
        <end position="437"/>
    </location>
</feature>
<dbReference type="PANTHER" id="PTHR34706:SF3">
    <property type="entry name" value="ANKYRIN REPEAT PROTEIN (AFU_ORTHOLOGUE AFUA_7G06200)"/>
    <property type="match status" value="1"/>
</dbReference>
<evidence type="ECO:0008006" key="4">
    <source>
        <dbReference type="Google" id="ProtNLM"/>
    </source>
</evidence>
<name>A0A2T3ZBS0_TRIA4</name>
<proteinExistence type="predicted"/>
<sequence length="987" mass="112055">MDRLQDISRLLLAAGGTPSRDGKTTHLTYEKEGSIRMRTWTGSELTDDELITNEVRRGTSAPIVNRSRKKVYVVHKNDSIKCFIDPLRDDDQVEEDEINDDAPWNEEEIIGVDTRVHPQSQLAVSYDKNTVFVFYQKPDGSLGGINEYNNKWKAIELPAVAALGGTPLATCNTNSAVFLFYISVDGTVRYIENSEGEWKDVFFSSAQIIDPDEKLPGTALKLTIAEDRQAFERIRPLVFCLDSNVLSIIKFRSKHVETIGIIDGIEFVPFLGNRERNRYYFWSPYPFYAMNKRNNKSQSEATKPTRLWDQYLKRSYHQEERSNPSATKHPNNPQEPFIANRRASIVINKTPATVSIETTNAKAIIPPQKSEHREISSGSLAESSIFAGFCSLTDPLNTLMGKIFRNVRNEDTIEEDASGNSRSDHRADTTDASRETNEVNVIESDGIESNGVNPGISEIDEAGPKETEVEETENAEIKADGKEADKRFIGEDESEEADSEGTEEESGSEGRASEEAETDPSEIEEEAENEEDETEEAQPKEVQTEEVQDEEIQEEEIQEEEIQEEEIRKEEIREEEIQEEEAQPKRAQEAQKNDGKPEEFEAKVSKTGESGIKGQEPRNIKCEEIRPIIAADKDEVSPAETFTTKLRLPIVESSTTERRGKELADKELGLENLDPEESERTEIPTFDKGKGPAATDTPISKKLRFNTPQDIQEDMNNHIEKIGLDSIFPKESPYTRILADNAMKLQDSKENLLNRVDDIRCITILNLYQPVLYCDDSTSMRANTRVEDQKEMVRRVTRISTSIVPPGYGTSLQFINFVRDVHDDKLSQKEVEAIMNSVKPSGHTKIGTNLKEKILKPLVYDVIKSNRKLERPILVSCITDGCPSDESVDTFRKEILKCTRFLQENGYPSSTLRFQISQIGNSSRADKFLKKLSRDKELEEVLFCTAQRLDEQFEMLRDNEEKLERWLLHTLLKPILGQEINNLNLQI</sequence>
<dbReference type="EMBL" id="KZ679260">
    <property type="protein sequence ID" value="PTB42249.1"/>
    <property type="molecule type" value="Genomic_DNA"/>
</dbReference>
<feature type="compositionally biased region" description="Acidic residues" evidence="1">
    <location>
        <begin position="515"/>
        <end position="536"/>
    </location>
</feature>
<dbReference type="Gene3D" id="2.120.10.70">
    <property type="entry name" value="Fucose-specific lectin"/>
    <property type="match status" value="1"/>
</dbReference>
<dbReference type="SUPFAM" id="SSF89372">
    <property type="entry name" value="Fucose-specific lectin"/>
    <property type="match status" value="1"/>
</dbReference>
<dbReference type="Proteomes" id="UP000240493">
    <property type="component" value="Unassembled WGS sequence"/>
</dbReference>